<evidence type="ECO:0000256" key="2">
    <source>
        <dbReference type="ARBA" id="ARBA00022737"/>
    </source>
</evidence>
<dbReference type="AlphaFoldDB" id="A0A117MKC1"/>
<dbReference type="Gene3D" id="2.130.10.10">
    <property type="entry name" value="YVTN repeat-like/Quinoprotein amine dehydrogenase"/>
    <property type="match status" value="2"/>
</dbReference>
<reference evidence="5" key="1">
    <citation type="submission" date="2015-10" db="EMBL/GenBank/DDBJ databases">
        <authorList>
            <person name="Ju K.-S."/>
            <person name="Doroghazi J.R."/>
            <person name="Metcalf W.W."/>
        </authorList>
    </citation>
    <scope>NUCLEOTIDE SEQUENCE [LARGE SCALE GENOMIC DNA]</scope>
    <source>
        <strain evidence="5">NRRL 3151</strain>
    </source>
</reference>
<dbReference type="InterPro" id="IPR011659">
    <property type="entry name" value="WD40"/>
</dbReference>
<evidence type="ECO:0000313" key="5">
    <source>
        <dbReference type="Proteomes" id="UP000053923"/>
    </source>
</evidence>
<dbReference type="Pfam" id="PF07676">
    <property type="entry name" value="PD40"/>
    <property type="match status" value="1"/>
</dbReference>
<keyword evidence="2" id="KW-0677">Repeat</keyword>
<sequence>MDTVVGAFSPDGELYAHVVDDEGGPSLQVWSARTGRPHGPRISLRGKDEPEAIAFSPDGRRIAVSRLDASMVTRRTIEVWDLTTSRRAAVFPDAGAAEIAFSPDGNLLVTASGDRIDLMSKQVRRQALGPAGARDVAFSEDGQTLAVSTDRGSIDLWDATATRRIGAVPSMGNTDSPVTGLRFSPDGQLLAGVDDTGVRLWDVPDRRRLGGPLRLAGGDRISLAFDTSGRLHVASTLNRHVMIDLDPESIMNEICRSVGRDLTAEEWEQYLPGRARHPVC</sequence>
<gene>
    <name evidence="4" type="ORF">ADL12_42680</name>
</gene>
<comment type="caution">
    <text evidence="4">The sequence shown here is derived from an EMBL/GenBank/DDBJ whole genome shotgun (WGS) entry which is preliminary data.</text>
</comment>
<keyword evidence="5" id="KW-1185">Reference proteome</keyword>
<dbReference type="PANTHER" id="PTHR19879">
    <property type="entry name" value="TRANSCRIPTION INITIATION FACTOR TFIID"/>
    <property type="match status" value="1"/>
</dbReference>
<evidence type="ECO:0000256" key="1">
    <source>
        <dbReference type="ARBA" id="ARBA00022574"/>
    </source>
</evidence>
<dbReference type="PROSITE" id="PS50082">
    <property type="entry name" value="WD_REPEATS_2"/>
    <property type="match status" value="1"/>
</dbReference>
<organism evidence="4 5">
    <name type="scientific">Streptomyces regalis</name>
    <dbReference type="NCBI Taxonomy" id="68262"/>
    <lineage>
        <taxon>Bacteria</taxon>
        <taxon>Bacillati</taxon>
        <taxon>Actinomycetota</taxon>
        <taxon>Actinomycetes</taxon>
        <taxon>Kitasatosporales</taxon>
        <taxon>Streptomycetaceae</taxon>
        <taxon>Streptomyces</taxon>
    </lineage>
</organism>
<dbReference type="SMART" id="SM00320">
    <property type="entry name" value="WD40"/>
    <property type="match status" value="4"/>
</dbReference>
<dbReference type="Proteomes" id="UP000053923">
    <property type="component" value="Unassembled WGS sequence"/>
</dbReference>
<evidence type="ECO:0000256" key="3">
    <source>
        <dbReference type="PROSITE-ProRule" id="PRU00221"/>
    </source>
</evidence>
<dbReference type="PANTHER" id="PTHR19879:SF9">
    <property type="entry name" value="TRANSCRIPTION INITIATION FACTOR TFIID SUBUNIT 5"/>
    <property type="match status" value="1"/>
</dbReference>
<proteinExistence type="predicted"/>
<dbReference type="SUPFAM" id="SSF82171">
    <property type="entry name" value="DPP6 N-terminal domain-like"/>
    <property type="match status" value="1"/>
</dbReference>
<evidence type="ECO:0000313" key="4">
    <source>
        <dbReference type="EMBL" id="KUL22151.1"/>
    </source>
</evidence>
<feature type="repeat" description="WD" evidence="3">
    <location>
        <begin position="171"/>
        <end position="203"/>
    </location>
</feature>
<dbReference type="InterPro" id="IPR019775">
    <property type="entry name" value="WD40_repeat_CS"/>
</dbReference>
<dbReference type="PROSITE" id="PS00678">
    <property type="entry name" value="WD_REPEATS_1"/>
    <property type="match status" value="1"/>
</dbReference>
<dbReference type="InterPro" id="IPR015943">
    <property type="entry name" value="WD40/YVTN_repeat-like_dom_sf"/>
</dbReference>
<name>A0A117MKC1_9ACTN</name>
<protein>
    <submittedName>
        <fullName evidence="4">Uncharacterized protein</fullName>
    </submittedName>
</protein>
<dbReference type="Pfam" id="PF00400">
    <property type="entry name" value="WD40"/>
    <property type="match status" value="3"/>
</dbReference>
<dbReference type="EMBL" id="LLZG01000399">
    <property type="protein sequence ID" value="KUL22151.1"/>
    <property type="molecule type" value="Genomic_DNA"/>
</dbReference>
<keyword evidence="1 3" id="KW-0853">WD repeat</keyword>
<accession>A0A117MKC1</accession>
<dbReference type="InterPro" id="IPR001680">
    <property type="entry name" value="WD40_rpt"/>
</dbReference>